<keyword evidence="6 12" id="KW-0732">Signal</keyword>
<dbReference type="PANTHER" id="PTHR48250">
    <property type="entry name" value="CUTINASE 2-RELATED"/>
    <property type="match status" value="1"/>
</dbReference>
<evidence type="ECO:0000256" key="3">
    <source>
        <dbReference type="ARBA" id="ARBA00013095"/>
    </source>
</evidence>
<feature type="disulfide bond" evidence="11">
    <location>
        <begin position="48"/>
        <end position="123"/>
    </location>
</feature>
<dbReference type="PANTHER" id="PTHR48250:SF1">
    <property type="entry name" value="CUTINASE"/>
    <property type="match status" value="1"/>
</dbReference>
<evidence type="ECO:0000256" key="4">
    <source>
        <dbReference type="ARBA" id="ARBA00022487"/>
    </source>
</evidence>
<gene>
    <name evidence="13" type="ORF">MAPG_05317</name>
</gene>
<reference evidence="13" key="2">
    <citation type="submission" date="2010-05" db="EMBL/GenBank/DDBJ databases">
        <title>The Genome Sequence of Magnaporthe poae strain ATCC 64411.</title>
        <authorList>
            <consortium name="The Broad Institute Genome Sequencing Platform"/>
            <consortium name="Broad Institute Genome Sequencing Center for Infectious Disease"/>
            <person name="Ma L.-J."/>
            <person name="Dead R."/>
            <person name="Young S."/>
            <person name="Zeng Q."/>
            <person name="Koehrsen M."/>
            <person name="Alvarado L."/>
            <person name="Berlin A."/>
            <person name="Chapman S.B."/>
            <person name="Chen Z."/>
            <person name="Freedman E."/>
            <person name="Gellesch M."/>
            <person name="Goldberg J."/>
            <person name="Griggs A."/>
            <person name="Gujja S."/>
            <person name="Heilman E.R."/>
            <person name="Heiman D."/>
            <person name="Hepburn T."/>
            <person name="Howarth C."/>
            <person name="Jen D."/>
            <person name="Larson L."/>
            <person name="Mehta T."/>
            <person name="Neiman D."/>
            <person name="Pearson M."/>
            <person name="Roberts A."/>
            <person name="Saif S."/>
            <person name="Shea T."/>
            <person name="Shenoy N."/>
            <person name="Sisk P."/>
            <person name="Stolte C."/>
            <person name="Sykes S."/>
            <person name="Walk T."/>
            <person name="White J."/>
            <person name="Yandava C."/>
            <person name="Haas B."/>
            <person name="Nusbaum C."/>
            <person name="Birren B."/>
        </authorList>
    </citation>
    <scope>NUCLEOTIDE SEQUENCE</scope>
    <source>
        <strain evidence="13">ATCC 64411</strain>
    </source>
</reference>
<dbReference type="InterPro" id="IPR043579">
    <property type="entry name" value="CUTINASE_2"/>
</dbReference>
<dbReference type="InterPro" id="IPR043580">
    <property type="entry name" value="CUTINASE_1"/>
</dbReference>
<name>A0A0C4DZ29_MAGP6</name>
<evidence type="ECO:0000256" key="11">
    <source>
        <dbReference type="PIRSR" id="PIRSR611150-2"/>
    </source>
</evidence>
<evidence type="ECO:0000256" key="8">
    <source>
        <dbReference type="ARBA" id="ARBA00023157"/>
    </source>
</evidence>
<keyword evidence="8 11" id="KW-1015">Disulfide bond</keyword>
<dbReference type="OrthoDB" id="2975078at2759"/>
<comment type="similarity">
    <text evidence="2 12">Belongs to the cutinase family.</text>
</comment>
<dbReference type="VEuPathDB" id="FungiDB:MAPG_05317"/>
<reference evidence="15" key="1">
    <citation type="submission" date="2010-05" db="EMBL/GenBank/DDBJ databases">
        <title>The genome sequence of Magnaporthe poae strain ATCC 64411.</title>
        <authorList>
            <person name="Ma L.-J."/>
            <person name="Dead R."/>
            <person name="Young S."/>
            <person name="Zeng Q."/>
            <person name="Koehrsen M."/>
            <person name="Alvarado L."/>
            <person name="Berlin A."/>
            <person name="Chapman S.B."/>
            <person name="Chen Z."/>
            <person name="Freedman E."/>
            <person name="Gellesch M."/>
            <person name="Goldberg J."/>
            <person name="Griggs A."/>
            <person name="Gujja S."/>
            <person name="Heilman E.R."/>
            <person name="Heiman D."/>
            <person name="Hepburn T."/>
            <person name="Howarth C."/>
            <person name="Jen D."/>
            <person name="Larson L."/>
            <person name="Mehta T."/>
            <person name="Neiman D."/>
            <person name="Pearson M."/>
            <person name="Roberts A."/>
            <person name="Saif S."/>
            <person name="Shea T."/>
            <person name="Shenoy N."/>
            <person name="Sisk P."/>
            <person name="Stolte C."/>
            <person name="Sykes S."/>
            <person name="Walk T."/>
            <person name="White J."/>
            <person name="Yandava C."/>
            <person name="Haas B."/>
            <person name="Nusbaum C."/>
            <person name="Birren B."/>
        </authorList>
    </citation>
    <scope>NUCLEOTIDE SEQUENCE [LARGE SCALE GENOMIC DNA]</scope>
    <source>
        <strain evidence="15">ATCC 64411 / 73-15</strain>
    </source>
</reference>
<keyword evidence="7 12" id="KW-0378">Hydrolase</keyword>
<evidence type="ECO:0000313" key="13">
    <source>
        <dbReference type="EMBL" id="KLU86302.1"/>
    </source>
</evidence>
<dbReference type="GO" id="GO:0050525">
    <property type="term" value="F:cutinase activity"/>
    <property type="evidence" value="ECO:0007669"/>
    <property type="project" value="UniProtKB-UniRule"/>
</dbReference>
<evidence type="ECO:0000256" key="12">
    <source>
        <dbReference type="RuleBase" id="RU361263"/>
    </source>
</evidence>
<reference evidence="14" key="5">
    <citation type="submission" date="2015-06" db="UniProtKB">
        <authorList>
            <consortium name="EnsemblFungi"/>
        </authorList>
    </citation>
    <scope>IDENTIFICATION</scope>
    <source>
        <strain evidence="14">ATCC 64411</strain>
    </source>
</reference>
<dbReference type="GO" id="GO:0005576">
    <property type="term" value="C:extracellular region"/>
    <property type="evidence" value="ECO:0007669"/>
    <property type="project" value="UniProtKB-SubCell"/>
</dbReference>
<dbReference type="InterPro" id="IPR011150">
    <property type="entry name" value="Cutinase_monf"/>
</dbReference>
<sequence length="219" mass="22484">MLFPTPLVAATVLATLSLAHPLGVEHVQAAQLDPRQRGGGSTENAEGCADMIIVFARGTTEAGNVGSIVGPPLLAATKSAAGGKTVAMQGVEYAANIPGFLAGGDRRGSAEMAKQVQNFANSCPDSKITMSGYSQGGQVVHNAAQQLDAATQQRISSAVIFGDPKNGEPVAGVPADKTLIICRDGDNICNGGFRVLAPHLQYGRDADQAAQFIVNQASK</sequence>
<dbReference type="EMBL" id="GL876969">
    <property type="protein sequence ID" value="KLU86302.1"/>
    <property type="molecule type" value="Genomic_DNA"/>
</dbReference>
<evidence type="ECO:0000256" key="10">
    <source>
        <dbReference type="PIRSR" id="PIRSR611150-1"/>
    </source>
</evidence>
<dbReference type="Proteomes" id="UP000011715">
    <property type="component" value="Unassembled WGS sequence"/>
</dbReference>
<reference evidence="14" key="4">
    <citation type="journal article" date="2015" name="G3 (Bethesda)">
        <title>Genome sequences of three phytopathogenic species of the Magnaporthaceae family of fungi.</title>
        <authorList>
            <person name="Okagaki L.H."/>
            <person name="Nunes C.C."/>
            <person name="Sailsbery J."/>
            <person name="Clay B."/>
            <person name="Brown D."/>
            <person name="John T."/>
            <person name="Oh Y."/>
            <person name="Young N."/>
            <person name="Fitzgerald M."/>
            <person name="Haas B.J."/>
            <person name="Zeng Q."/>
            <person name="Young S."/>
            <person name="Adiconis X."/>
            <person name="Fan L."/>
            <person name="Levin J.Z."/>
            <person name="Mitchell T.K."/>
            <person name="Okubara P.A."/>
            <person name="Farman M.L."/>
            <person name="Kohn L.M."/>
            <person name="Birren B."/>
            <person name="Ma L.-J."/>
            <person name="Dean R.A."/>
        </authorList>
    </citation>
    <scope>NUCLEOTIDE SEQUENCE</scope>
    <source>
        <strain evidence="14">ATCC 64411 / 73-15</strain>
    </source>
</reference>
<dbReference type="EnsemblFungi" id="MAPG_05317T0">
    <property type="protein sequence ID" value="MAPG_05317T0"/>
    <property type="gene ID" value="MAPG_05317"/>
</dbReference>
<evidence type="ECO:0000256" key="1">
    <source>
        <dbReference type="ARBA" id="ARBA00004613"/>
    </source>
</evidence>
<feature type="disulfide bond" evidence="11">
    <location>
        <begin position="182"/>
        <end position="189"/>
    </location>
</feature>
<dbReference type="SMART" id="SM01110">
    <property type="entry name" value="Cutinase"/>
    <property type="match status" value="1"/>
</dbReference>
<comment type="catalytic activity">
    <reaction evidence="9 12">
        <text>cutin + H2O = cutin monomers.</text>
        <dbReference type="EC" id="3.1.1.74"/>
    </reaction>
</comment>
<keyword evidence="15" id="KW-1185">Reference proteome</keyword>
<dbReference type="SUPFAM" id="SSF53474">
    <property type="entry name" value="alpha/beta-Hydrolases"/>
    <property type="match status" value="1"/>
</dbReference>
<dbReference type="InterPro" id="IPR029058">
    <property type="entry name" value="AB_hydrolase_fold"/>
</dbReference>
<dbReference type="EMBL" id="ADBL01001257">
    <property type="status" value="NOT_ANNOTATED_CDS"/>
    <property type="molecule type" value="Genomic_DNA"/>
</dbReference>
<dbReference type="Gene3D" id="3.40.50.1820">
    <property type="entry name" value="alpha/beta hydrolase"/>
    <property type="match status" value="1"/>
</dbReference>
<accession>A0A0C4DZ29</accession>
<keyword evidence="5 12" id="KW-0964">Secreted</keyword>
<protein>
    <recommendedName>
        <fullName evidence="3 12">Cutinase</fullName>
        <ecNumber evidence="3 12">3.1.1.74</ecNumber>
    </recommendedName>
</protein>
<feature type="signal peptide" evidence="12">
    <location>
        <begin position="1"/>
        <end position="19"/>
    </location>
</feature>
<dbReference type="PROSITE" id="PS00931">
    <property type="entry name" value="CUTINASE_2"/>
    <property type="match status" value="1"/>
</dbReference>
<reference evidence="13" key="3">
    <citation type="submission" date="2011-03" db="EMBL/GenBank/DDBJ databases">
        <title>Annotation of Magnaporthe poae ATCC 64411.</title>
        <authorList>
            <person name="Ma L.-J."/>
            <person name="Dead R."/>
            <person name="Young S.K."/>
            <person name="Zeng Q."/>
            <person name="Gargeya S."/>
            <person name="Fitzgerald M."/>
            <person name="Haas B."/>
            <person name="Abouelleil A."/>
            <person name="Alvarado L."/>
            <person name="Arachchi H.M."/>
            <person name="Berlin A."/>
            <person name="Brown A."/>
            <person name="Chapman S.B."/>
            <person name="Chen Z."/>
            <person name="Dunbar C."/>
            <person name="Freedman E."/>
            <person name="Gearin G."/>
            <person name="Gellesch M."/>
            <person name="Goldberg J."/>
            <person name="Griggs A."/>
            <person name="Gujja S."/>
            <person name="Heiman D."/>
            <person name="Howarth C."/>
            <person name="Larson L."/>
            <person name="Lui A."/>
            <person name="MacDonald P.J.P."/>
            <person name="Mehta T."/>
            <person name="Montmayeur A."/>
            <person name="Murphy C."/>
            <person name="Neiman D."/>
            <person name="Pearson M."/>
            <person name="Priest M."/>
            <person name="Roberts A."/>
            <person name="Saif S."/>
            <person name="Shea T."/>
            <person name="Shenoy N."/>
            <person name="Sisk P."/>
            <person name="Stolte C."/>
            <person name="Sykes S."/>
            <person name="Yandava C."/>
            <person name="Wortman J."/>
            <person name="Nusbaum C."/>
            <person name="Birren B."/>
        </authorList>
    </citation>
    <scope>NUCLEOTIDE SEQUENCE</scope>
    <source>
        <strain evidence="13">ATCC 64411</strain>
    </source>
</reference>
<dbReference type="GO" id="GO:0016052">
    <property type="term" value="P:carbohydrate catabolic process"/>
    <property type="evidence" value="ECO:0007669"/>
    <property type="project" value="TreeGrafter"/>
</dbReference>
<feature type="chain" id="PRO_5010893551" description="Cutinase" evidence="12">
    <location>
        <begin position="20"/>
        <end position="219"/>
    </location>
</feature>
<evidence type="ECO:0000256" key="6">
    <source>
        <dbReference type="ARBA" id="ARBA00022729"/>
    </source>
</evidence>
<evidence type="ECO:0000313" key="14">
    <source>
        <dbReference type="EnsemblFungi" id="MAPG_05317T0"/>
    </source>
</evidence>
<evidence type="ECO:0000256" key="9">
    <source>
        <dbReference type="ARBA" id="ARBA00034045"/>
    </source>
</evidence>
<dbReference type="AlphaFoldDB" id="A0A0C4DZ29"/>
<dbReference type="eggNOG" id="ENOG502S3AW">
    <property type="taxonomic scope" value="Eukaryota"/>
</dbReference>
<dbReference type="OMA" id="FNTMAHI"/>
<evidence type="ECO:0000256" key="5">
    <source>
        <dbReference type="ARBA" id="ARBA00022525"/>
    </source>
</evidence>
<evidence type="ECO:0000313" key="15">
    <source>
        <dbReference type="Proteomes" id="UP000011715"/>
    </source>
</evidence>
<evidence type="ECO:0000256" key="7">
    <source>
        <dbReference type="ARBA" id="ARBA00022801"/>
    </source>
</evidence>
<dbReference type="EC" id="3.1.1.74" evidence="3 12"/>
<comment type="function">
    <text evidence="12">Catalyzes the hydrolysis of complex carboxylic polyesters found in the cell wall of plants. Degrades cutin, a macromolecule that forms the structure of the plant cuticle.</text>
</comment>
<comment type="subcellular location">
    <subcellularLocation>
        <location evidence="1 12">Secreted</location>
    </subcellularLocation>
</comment>
<dbReference type="Pfam" id="PF01083">
    <property type="entry name" value="Cutinase"/>
    <property type="match status" value="1"/>
</dbReference>
<organism evidence="14 15">
    <name type="scientific">Magnaporthiopsis poae (strain ATCC 64411 / 73-15)</name>
    <name type="common">Kentucky bluegrass fungus</name>
    <name type="synonym">Magnaporthe poae</name>
    <dbReference type="NCBI Taxonomy" id="644358"/>
    <lineage>
        <taxon>Eukaryota</taxon>
        <taxon>Fungi</taxon>
        <taxon>Dikarya</taxon>
        <taxon>Ascomycota</taxon>
        <taxon>Pezizomycotina</taxon>
        <taxon>Sordariomycetes</taxon>
        <taxon>Sordariomycetidae</taxon>
        <taxon>Magnaporthales</taxon>
        <taxon>Magnaporthaceae</taxon>
        <taxon>Magnaporthiopsis</taxon>
    </lineage>
</organism>
<feature type="active site" evidence="10">
    <location>
        <position position="186"/>
    </location>
</feature>
<keyword evidence="4 12" id="KW-0719">Serine esterase</keyword>
<dbReference type="InterPro" id="IPR000675">
    <property type="entry name" value="Cutinase/axe"/>
</dbReference>
<evidence type="ECO:0000256" key="2">
    <source>
        <dbReference type="ARBA" id="ARBA00007534"/>
    </source>
</evidence>
<proteinExistence type="inferred from homology"/>
<feature type="active site" description="Nucleophile" evidence="10">
    <location>
        <position position="134"/>
    </location>
</feature>
<feature type="active site" description="Proton donor/acceptor" evidence="10">
    <location>
        <position position="199"/>
    </location>
</feature>
<dbReference type="PROSITE" id="PS00155">
    <property type="entry name" value="CUTINASE_1"/>
    <property type="match status" value="1"/>
</dbReference>